<dbReference type="InterPro" id="IPR016032">
    <property type="entry name" value="Sig_transdc_resp-reg_C-effctor"/>
</dbReference>
<dbReference type="EMBL" id="CP013655">
    <property type="protein sequence ID" value="ALS36777.1"/>
    <property type="molecule type" value="Genomic_DNA"/>
</dbReference>
<dbReference type="Pfam" id="PF00486">
    <property type="entry name" value="Trans_reg_C"/>
    <property type="match status" value="1"/>
</dbReference>
<dbReference type="Proteomes" id="UP000067523">
    <property type="component" value="Chromosome"/>
</dbReference>
<organism evidence="6 7">
    <name type="scientific">Enterococcus rotai</name>
    <dbReference type="NCBI Taxonomy" id="118060"/>
    <lineage>
        <taxon>Bacteria</taxon>
        <taxon>Bacillati</taxon>
        <taxon>Bacillota</taxon>
        <taxon>Bacilli</taxon>
        <taxon>Lactobacillales</taxon>
        <taxon>Enterococcaceae</taxon>
        <taxon>Enterococcus</taxon>
    </lineage>
</organism>
<name>A0A0U2WT65_9ENTE</name>
<feature type="DNA-binding region" description="OmpR/PhoB-type" evidence="4">
    <location>
        <begin position="132"/>
        <end position="239"/>
    </location>
</feature>
<evidence type="ECO:0000256" key="4">
    <source>
        <dbReference type="PROSITE-ProRule" id="PRU01091"/>
    </source>
</evidence>
<keyword evidence="7" id="KW-1185">Reference proteome</keyword>
<dbReference type="GO" id="GO:0003677">
    <property type="term" value="F:DNA binding"/>
    <property type="evidence" value="ECO:0007669"/>
    <property type="project" value="UniProtKB-UniRule"/>
</dbReference>
<feature type="domain" description="OmpR/PhoB-type" evidence="5">
    <location>
        <begin position="132"/>
        <end position="239"/>
    </location>
</feature>
<dbReference type="RefSeq" id="WP_208929997.1">
    <property type="nucleotide sequence ID" value="NZ_CP013655.1"/>
</dbReference>
<dbReference type="GO" id="GO:0000160">
    <property type="term" value="P:phosphorelay signal transduction system"/>
    <property type="evidence" value="ECO:0007669"/>
    <property type="project" value="InterPro"/>
</dbReference>
<evidence type="ECO:0000313" key="6">
    <source>
        <dbReference type="EMBL" id="ALS36777.1"/>
    </source>
</evidence>
<dbReference type="InterPro" id="IPR001867">
    <property type="entry name" value="OmpR/PhoB-type_DNA-bd"/>
</dbReference>
<dbReference type="GO" id="GO:0006355">
    <property type="term" value="P:regulation of DNA-templated transcription"/>
    <property type="evidence" value="ECO:0007669"/>
    <property type="project" value="InterPro"/>
</dbReference>
<evidence type="ECO:0000256" key="1">
    <source>
        <dbReference type="ARBA" id="ARBA00023015"/>
    </source>
</evidence>
<dbReference type="PROSITE" id="PS51755">
    <property type="entry name" value="OMPR_PHOB"/>
    <property type="match status" value="1"/>
</dbReference>
<evidence type="ECO:0000256" key="2">
    <source>
        <dbReference type="ARBA" id="ARBA00023125"/>
    </source>
</evidence>
<dbReference type="KEGG" id="erx:ATZ35_06290"/>
<evidence type="ECO:0000256" key="3">
    <source>
        <dbReference type="ARBA" id="ARBA00023163"/>
    </source>
</evidence>
<keyword evidence="2 4" id="KW-0238">DNA-binding</keyword>
<protein>
    <recommendedName>
        <fullName evidence="5">OmpR/PhoB-type domain-containing protein</fullName>
    </recommendedName>
</protein>
<evidence type="ECO:0000313" key="7">
    <source>
        <dbReference type="Proteomes" id="UP000067523"/>
    </source>
</evidence>
<sequence length="240" mass="27942">MYKLGILKNGDRAQSTFVDEIIACSNFKTSLFNCVNSNEEMFSEMNIILIVENPTFGFESICESILELRKSFQGIVWILSEEISDFNQMIYYQLGVDGISSIDNNKGIFLLQLENLLKHTSNKEEVKEESKRNAEQKKDFALNEGSLSLIVKDGFEISLTKLEFLVLRELFIHTGETLSYEEIYRKIWVEKKNDKTADAKFRQYRITNIIFHLRKKFEEAPGSPEYIKTIRSRGYKLDLK</sequence>
<dbReference type="SUPFAM" id="SSF46894">
    <property type="entry name" value="C-terminal effector domain of the bipartite response regulators"/>
    <property type="match status" value="1"/>
</dbReference>
<keyword evidence="3" id="KW-0804">Transcription</keyword>
<proteinExistence type="predicted"/>
<dbReference type="AlphaFoldDB" id="A0A0U2WT65"/>
<dbReference type="SMART" id="SM00862">
    <property type="entry name" value="Trans_reg_C"/>
    <property type="match status" value="1"/>
</dbReference>
<dbReference type="CDD" id="cd00383">
    <property type="entry name" value="trans_reg_C"/>
    <property type="match status" value="1"/>
</dbReference>
<reference evidence="7" key="1">
    <citation type="submission" date="2015-12" db="EMBL/GenBank/DDBJ databases">
        <authorList>
            <person name="Lauer A."/>
            <person name="Humrighouse B."/>
            <person name="Loparev V."/>
            <person name="Shewmaker P.L."/>
            <person name="Whitney A.M."/>
            <person name="McLaughlin R.W."/>
        </authorList>
    </citation>
    <scope>NUCLEOTIDE SEQUENCE [LARGE SCALE GENOMIC DNA]</scope>
    <source>
        <strain evidence="7">LMG 26678</strain>
    </source>
</reference>
<evidence type="ECO:0000259" key="5">
    <source>
        <dbReference type="PROSITE" id="PS51755"/>
    </source>
</evidence>
<dbReference type="STRING" id="118060.ATZ35_06290"/>
<dbReference type="InterPro" id="IPR036388">
    <property type="entry name" value="WH-like_DNA-bd_sf"/>
</dbReference>
<accession>A0A0U2WT65</accession>
<keyword evidence="1" id="KW-0805">Transcription regulation</keyword>
<dbReference type="Gene3D" id="1.10.10.10">
    <property type="entry name" value="Winged helix-like DNA-binding domain superfamily/Winged helix DNA-binding domain"/>
    <property type="match status" value="1"/>
</dbReference>
<gene>
    <name evidence="6" type="ORF">ATZ35_06290</name>
</gene>